<accession>A0ACB9BJZ5</accession>
<organism evidence="1 2">
    <name type="scientific">Cichorium intybus</name>
    <name type="common">Chicory</name>
    <dbReference type="NCBI Taxonomy" id="13427"/>
    <lineage>
        <taxon>Eukaryota</taxon>
        <taxon>Viridiplantae</taxon>
        <taxon>Streptophyta</taxon>
        <taxon>Embryophyta</taxon>
        <taxon>Tracheophyta</taxon>
        <taxon>Spermatophyta</taxon>
        <taxon>Magnoliopsida</taxon>
        <taxon>eudicotyledons</taxon>
        <taxon>Gunneridae</taxon>
        <taxon>Pentapetalae</taxon>
        <taxon>asterids</taxon>
        <taxon>campanulids</taxon>
        <taxon>Asterales</taxon>
        <taxon>Asteraceae</taxon>
        <taxon>Cichorioideae</taxon>
        <taxon>Cichorieae</taxon>
        <taxon>Cichoriinae</taxon>
        <taxon>Cichorium</taxon>
    </lineage>
</organism>
<reference evidence="1 2" key="2">
    <citation type="journal article" date="2022" name="Mol. Ecol. Resour.">
        <title>The genomes of chicory, endive, great burdock and yacon provide insights into Asteraceae paleo-polyploidization history and plant inulin production.</title>
        <authorList>
            <person name="Fan W."/>
            <person name="Wang S."/>
            <person name="Wang H."/>
            <person name="Wang A."/>
            <person name="Jiang F."/>
            <person name="Liu H."/>
            <person name="Zhao H."/>
            <person name="Xu D."/>
            <person name="Zhang Y."/>
        </authorList>
    </citation>
    <scope>NUCLEOTIDE SEQUENCE [LARGE SCALE GENOMIC DNA]</scope>
    <source>
        <strain evidence="2">cv. Punajuju</strain>
        <tissue evidence="1">Leaves</tissue>
    </source>
</reference>
<name>A0ACB9BJZ5_CICIN</name>
<sequence length="89" mass="9853">MRKAMDPGSPSDSPSLSANRNVTWDINEGTDSPLRQPTFGMTNFVSDYEESEKDKTVSNEEMESMGQVYGGTSLEQQSPGREKCVEGRE</sequence>
<protein>
    <submittedName>
        <fullName evidence="1">Uncharacterized protein</fullName>
    </submittedName>
</protein>
<dbReference type="Proteomes" id="UP001055811">
    <property type="component" value="Linkage Group LG06"/>
</dbReference>
<comment type="caution">
    <text evidence="1">The sequence shown here is derived from an EMBL/GenBank/DDBJ whole genome shotgun (WGS) entry which is preliminary data.</text>
</comment>
<proteinExistence type="predicted"/>
<keyword evidence="2" id="KW-1185">Reference proteome</keyword>
<evidence type="ECO:0000313" key="1">
    <source>
        <dbReference type="EMBL" id="KAI3722340.1"/>
    </source>
</evidence>
<reference evidence="2" key="1">
    <citation type="journal article" date="2022" name="Mol. Ecol. Resour.">
        <title>The genomes of chicory, endive, great burdock and yacon provide insights into Asteraceae palaeo-polyploidization history and plant inulin production.</title>
        <authorList>
            <person name="Fan W."/>
            <person name="Wang S."/>
            <person name="Wang H."/>
            <person name="Wang A."/>
            <person name="Jiang F."/>
            <person name="Liu H."/>
            <person name="Zhao H."/>
            <person name="Xu D."/>
            <person name="Zhang Y."/>
        </authorList>
    </citation>
    <scope>NUCLEOTIDE SEQUENCE [LARGE SCALE GENOMIC DNA]</scope>
    <source>
        <strain evidence="2">cv. Punajuju</strain>
    </source>
</reference>
<dbReference type="EMBL" id="CM042014">
    <property type="protein sequence ID" value="KAI3722340.1"/>
    <property type="molecule type" value="Genomic_DNA"/>
</dbReference>
<evidence type="ECO:0000313" key="2">
    <source>
        <dbReference type="Proteomes" id="UP001055811"/>
    </source>
</evidence>
<gene>
    <name evidence="1" type="ORF">L2E82_33375</name>
</gene>